<accession>A0A0G4F8Y9</accession>
<feature type="compositionally biased region" description="Basic and acidic residues" evidence="1">
    <location>
        <begin position="371"/>
        <end position="389"/>
    </location>
</feature>
<sequence>MGNIAEKMGHREWIGPFARNDWVSFVPPGASRLVRTSERVVGQVTDVKLSKDGQLHYKVQSAHCMNGRLIPSSDLEKVNFEGLHRGAVVVIKEDHPEADDILNDMKEGRHQPDDITSRVGFVSKIKNGKVFVQFGVLSGTHTSWKEDLIAFCPTDVILISRNDGRYRPPRTETSPFLPGDFMRVPAGHTTSTEWGQLQEHQNLTGVFRGYAQAHSGEVLCVVDFTKADSWRCRVTDLEIDPIANKIDIGSSVKLRPLAPGATLQFGASDDVTEASVGTVMYITYDGRVEIKFPKHPSFTAALNEVQLESEAGEPLEEPLTASDTNSDRVVETSTRTLTPRMTHSPPAPGLRLTEISMEDDDDEDEKRITEMEDVAEKPEEKDKHIETQDKGTTSDIQMEWFSVGCEVELVGLHRAPHLNGCRGRVVKVPEQTQRQAGVPQTDDRFLVSAASSRLAGAGTVVEHLKSVRRENLQLIVEELD</sequence>
<proteinExistence type="predicted"/>
<dbReference type="EMBL" id="CDMZ01000208">
    <property type="protein sequence ID" value="CEM09169.1"/>
    <property type="molecule type" value="Genomic_DNA"/>
</dbReference>
<gene>
    <name evidence="2" type="ORF">Cvel_15829</name>
</gene>
<feature type="region of interest" description="Disordered" evidence="1">
    <location>
        <begin position="371"/>
        <end position="391"/>
    </location>
</feature>
<evidence type="ECO:0000313" key="2">
    <source>
        <dbReference type="EMBL" id="CEM09169.1"/>
    </source>
</evidence>
<dbReference type="AlphaFoldDB" id="A0A0G4F8Y9"/>
<dbReference type="VEuPathDB" id="CryptoDB:Cvel_15829"/>
<feature type="region of interest" description="Disordered" evidence="1">
    <location>
        <begin position="309"/>
        <end position="329"/>
    </location>
</feature>
<protein>
    <submittedName>
        <fullName evidence="2">Uncharacterized protein</fullName>
    </submittedName>
</protein>
<organism evidence="2">
    <name type="scientific">Chromera velia CCMP2878</name>
    <dbReference type="NCBI Taxonomy" id="1169474"/>
    <lineage>
        <taxon>Eukaryota</taxon>
        <taxon>Sar</taxon>
        <taxon>Alveolata</taxon>
        <taxon>Colpodellida</taxon>
        <taxon>Chromeraceae</taxon>
        <taxon>Chromera</taxon>
    </lineage>
</organism>
<name>A0A0G4F8Y9_9ALVE</name>
<evidence type="ECO:0000256" key="1">
    <source>
        <dbReference type="SAM" id="MobiDB-lite"/>
    </source>
</evidence>
<reference evidence="2" key="1">
    <citation type="submission" date="2014-11" db="EMBL/GenBank/DDBJ databases">
        <authorList>
            <person name="Otto D Thomas"/>
            <person name="Naeem Raeece"/>
        </authorList>
    </citation>
    <scope>NUCLEOTIDE SEQUENCE</scope>
</reference>